<reference evidence="2" key="2">
    <citation type="submission" date="2015-01" db="EMBL/GenBank/DDBJ databases">
        <title>Evolutionary Origins and Diversification of the Mycorrhizal Mutualists.</title>
        <authorList>
            <consortium name="DOE Joint Genome Institute"/>
            <consortium name="Mycorrhizal Genomics Consortium"/>
            <person name="Kohler A."/>
            <person name="Kuo A."/>
            <person name="Nagy L.G."/>
            <person name="Floudas D."/>
            <person name="Copeland A."/>
            <person name="Barry K.W."/>
            <person name="Cichocki N."/>
            <person name="Veneault-Fourrey C."/>
            <person name="LaButti K."/>
            <person name="Lindquist E.A."/>
            <person name="Lipzen A."/>
            <person name="Lundell T."/>
            <person name="Morin E."/>
            <person name="Murat C."/>
            <person name="Riley R."/>
            <person name="Ohm R."/>
            <person name="Sun H."/>
            <person name="Tunlid A."/>
            <person name="Henrissat B."/>
            <person name="Grigoriev I.V."/>
            <person name="Hibbett D.S."/>
            <person name="Martin F."/>
        </authorList>
    </citation>
    <scope>NUCLEOTIDE SEQUENCE [LARGE SCALE GENOMIC DNA]</scope>
    <source>
        <strain evidence="2">UH-Slu-Lm8-n1</strain>
    </source>
</reference>
<dbReference type="EMBL" id="KN835376">
    <property type="protein sequence ID" value="KIK38745.1"/>
    <property type="molecule type" value="Genomic_DNA"/>
</dbReference>
<dbReference type="HOGENOM" id="CLU_2484822_0_0_1"/>
<accession>A0A0C9ZM91</accession>
<dbReference type="AlphaFoldDB" id="A0A0C9ZM91"/>
<organism evidence="1 2">
    <name type="scientific">Suillus luteus UH-Slu-Lm8-n1</name>
    <dbReference type="NCBI Taxonomy" id="930992"/>
    <lineage>
        <taxon>Eukaryota</taxon>
        <taxon>Fungi</taxon>
        <taxon>Dikarya</taxon>
        <taxon>Basidiomycota</taxon>
        <taxon>Agaricomycotina</taxon>
        <taxon>Agaricomycetes</taxon>
        <taxon>Agaricomycetidae</taxon>
        <taxon>Boletales</taxon>
        <taxon>Suillineae</taxon>
        <taxon>Suillaceae</taxon>
        <taxon>Suillus</taxon>
    </lineage>
</organism>
<protein>
    <submittedName>
        <fullName evidence="1">Uncharacterized protein</fullName>
    </submittedName>
</protein>
<evidence type="ECO:0000313" key="2">
    <source>
        <dbReference type="Proteomes" id="UP000054485"/>
    </source>
</evidence>
<gene>
    <name evidence="1" type="ORF">CY34DRAFT_372698</name>
</gene>
<evidence type="ECO:0000313" key="1">
    <source>
        <dbReference type="EMBL" id="KIK38745.1"/>
    </source>
</evidence>
<dbReference type="Proteomes" id="UP000054485">
    <property type="component" value="Unassembled WGS sequence"/>
</dbReference>
<sequence>MRVLSSEKAVQMREACWKVAICVYQGAAGNCVPSMDHRPASSSMCPTPVCWDHLSLEEEQMLTLRQQLQPRSTATILATRGTNERMW</sequence>
<reference evidence="1 2" key="1">
    <citation type="submission" date="2014-04" db="EMBL/GenBank/DDBJ databases">
        <authorList>
            <consortium name="DOE Joint Genome Institute"/>
            <person name="Kuo A."/>
            <person name="Ruytinx J."/>
            <person name="Rineau F."/>
            <person name="Colpaert J."/>
            <person name="Kohler A."/>
            <person name="Nagy L.G."/>
            <person name="Floudas D."/>
            <person name="Copeland A."/>
            <person name="Barry K.W."/>
            <person name="Cichocki N."/>
            <person name="Veneault-Fourrey C."/>
            <person name="LaButti K."/>
            <person name="Lindquist E.A."/>
            <person name="Lipzen A."/>
            <person name="Lundell T."/>
            <person name="Morin E."/>
            <person name="Murat C."/>
            <person name="Sun H."/>
            <person name="Tunlid A."/>
            <person name="Henrissat B."/>
            <person name="Grigoriev I.V."/>
            <person name="Hibbett D.S."/>
            <person name="Martin F."/>
            <person name="Nordberg H.P."/>
            <person name="Cantor M.N."/>
            <person name="Hua S.X."/>
        </authorList>
    </citation>
    <scope>NUCLEOTIDE SEQUENCE [LARGE SCALE GENOMIC DNA]</scope>
    <source>
        <strain evidence="1 2">UH-Slu-Lm8-n1</strain>
    </source>
</reference>
<keyword evidence="2" id="KW-1185">Reference proteome</keyword>
<proteinExistence type="predicted"/>
<dbReference type="InParanoid" id="A0A0C9ZM91"/>
<name>A0A0C9ZM91_9AGAM</name>